<evidence type="ECO:0000256" key="3">
    <source>
        <dbReference type="SAM" id="MobiDB-lite"/>
    </source>
</evidence>
<evidence type="ECO:0000313" key="7">
    <source>
        <dbReference type="Proteomes" id="UP001063166"/>
    </source>
</evidence>
<accession>A0A9P3UQN7</accession>
<dbReference type="Pfam" id="PF14622">
    <property type="entry name" value="Ribonucleas_3_3"/>
    <property type="match status" value="1"/>
</dbReference>
<organism evidence="6 7">
    <name type="scientific">Lyophyllum shimeji</name>
    <name type="common">Hon-shimeji</name>
    <name type="synonym">Tricholoma shimeji</name>
    <dbReference type="NCBI Taxonomy" id="47721"/>
    <lineage>
        <taxon>Eukaryota</taxon>
        <taxon>Fungi</taxon>
        <taxon>Dikarya</taxon>
        <taxon>Basidiomycota</taxon>
        <taxon>Agaricomycotina</taxon>
        <taxon>Agaricomycetes</taxon>
        <taxon>Agaricomycetidae</taxon>
        <taxon>Agaricales</taxon>
        <taxon>Tricholomatineae</taxon>
        <taxon>Lyophyllaceae</taxon>
        <taxon>Lyophyllum</taxon>
    </lineage>
</organism>
<evidence type="ECO:0000259" key="5">
    <source>
        <dbReference type="PROSITE" id="PS50142"/>
    </source>
</evidence>
<keyword evidence="7" id="KW-1185">Reference proteome</keyword>
<feature type="domain" description="RNase III" evidence="5">
    <location>
        <begin position="22"/>
        <end position="139"/>
    </location>
</feature>
<dbReference type="GO" id="GO:0006396">
    <property type="term" value="P:RNA processing"/>
    <property type="evidence" value="ECO:0007669"/>
    <property type="project" value="InterPro"/>
</dbReference>
<reference evidence="6" key="1">
    <citation type="submission" date="2022-07" db="EMBL/GenBank/DDBJ databases">
        <title>The genome of Lyophyllum shimeji provides insight into the initial evolution of ectomycorrhizal fungal genome.</title>
        <authorList>
            <person name="Kobayashi Y."/>
            <person name="Shibata T."/>
            <person name="Hirakawa H."/>
            <person name="Shigenobu S."/>
            <person name="Nishiyama T."/>
            <person name="Yamada A."/>
            <person name="Hasebe M."/>
            <person name="Kawaguchi M."/>
        </authorList>
    </citation>
    <scope>NUCLEOTIDE SEQUENCE</scope>
    <source>
        <strain evidence="6">AT787</strain>
    </source>
</reference>
<dbReference type="Gene3D" id="1.10.1520.10">
    <property type="entry name" value="Ribonuclease III domain"/>
    <property type="match status" value="1"/>
</dbReference>
<dbReference type="AlphaFoldDB" id="A0A9P3UQN7"/>
<name>A0A9P3UQN7_LYOSH</name>
<feature type="compositionally biased region" description="Basic and acidic residues" evidence="3">
    <location>
        <begin position="213"/>
        <end position="223"/>
    </location>
</feature>
<keyword evidence="1 2" id="KW-0694">RNA-binding</keyword>
<dbReference type="InterPro" id="IPR014720">
    <property type="entry name" value="dsRBD_dom"/>
</dbReference>
<feature type="compositionally biased region" description="Pro residues" evidence="3">
    <location>
        <begin position="257"/>
        <end position="268"/>
    </location>
</feature>
<dbReference type="EMBL" id="BRPK01000016">
    <property type="protein sequence ID" value="GLB44154.1"/>
    <property type="molecule type" value="Genomic_DNA"/>
</dbReference>
<dbReference type="Gene3D" id="3.30.160.20">
    <property type="match status" value="1"/>
</dbReference>
<dbReference type="OrthoDB" id="2392202at2759"/>
<dbReference type="InterPro" id="IPR036389">
    <property type="entry name" value="RNase_III_sf"/>
</dbReference>
<dbReference type="Pfam" id="PF00035">
    <property type="entry name" value="dsrm"/>
    <property type="match status" value="1"/>
</dbReference>
<proteinExistence type="predicted"/>
<feature type="region of interest" description="Disordered" evidence="3">
    <location>
        <begin position="162"/>
        <end position="279"/>
    </location>
</feature>
<comment type="caution">
    <text evidence="6">The sequence shown here is derived from an EMBL/GenBank/DDBJ whole genome shotgun (WGS) entry which is preliminary data.</text>
</comment>
<dbReference type="SUPFAM" id="SSF54768">
    <property type="entry name" value="dsRNA-binding domain-like"/>
    <property type="match status" value="1"/>
</dbReference>
<dbReference type="SMART" id="SM00535">
    <property type="entry name" value="RIBOc"/>
    <property type="match status" value="1"/>
</dbReference>
<dbReference type="PROSITE" id="PS50137">
    <property type="entry name" value="DS_RBD"/>
    <property type="match status" value="1"/>
</dbReference>
<feature type="region of interest" description="Disordered" evidence="3">
    <location>
        <begin position="411"/>
        <end position="439"/>
    </location>
</feature>
<protein>
    <submittedName>
        <fullName evidence="6">Double-stranded RNA binding motif containing protein</fullName>
    </submittedName>
</protein>
<evidence type="ECO:0000256" key="2">
    <source>
        <dbReference type="PROSITE-ProRule" id="PRU00266"/>
    </source>
</evidence>
<dbReference type="SUPFAM" id="SSF69065">
    <property type="entry name" value="RNase III domain-like"/>
    <property type="match status" value="1"/>
</dbReference>
<evidence type="ECO:0000313" key="6">
    <source>
        <dbReference type="EMBL" id="GLB44154.1"/>
    </source>
</evidence>
<evidence type="ECO:0000256" key="1">
    <source>
        <dbReference type="ARBA" id="ARBA00022884"/>
    </source>
</evidence>
<dbReference type="PROSITE" id="PS50142">
    <property type="entry name" value="RNASE_3_2"/>
    <property type="match status" value="1"/>
</dbReference>
<gene>
    <name evidence="6" type="ORF">LshimejAT787_1600840</name>
</gene>
<feature type="domain" description="DRBM" evidence="4">
    <location>
        <begin position="317"/>
        <end position="384"/>
    </location>
</feature>
<dbReference type="GO" id="GO:0003723">
    <property type="term" value="F:RNA binding"/>
    <property type="evidence" value="ECO:0007669"/>
    <property type="project" value="UniProtKB-UniRule"/>
</dbReference>
<dbReference type="GO" id="GO:0004525">
    <property type="term" value="F:ribonuclease III activity"/>
    <property type="evidence" value="ECO:0007669"/>
    <property type="project" value="InterPro"/>
</dbReference>
<evidence type="ECO:0000259" key="4">
    <source>
        <dbReference type="PROSITE" id="PS50137"/>
    </source>
</evidence>
<dbReference type="InterPro" id="IPR000999">
    <property type="entry name" value="RNase_III_dom"/>
</dbReference>
<sequence length="439" mass="48000">MSNPLKRTRAADPSCDIPRLPNLSLDVLLQVYTHPSLRRSNSLPEEYGDNERLSQLGSAVLDAVVTHTLFNRRPMLGSLDICSHRSEVLSDTNIARWATLYNMYSRLRCLPELRATINTPREHRSLFCAYVGAVYLERGLEAVKQWTDALLRYSAVTSPQHIKHEPMEDWSAPQAKRRQIDIASSSPLSRSPRVAYASRPSTPPSSPSLADTSSRRVSSEPSEHGSSGSIGPPPPPDKFQGNRDSDSDSTPVFVASQPPPSPPGPAPNTPAAASVDDTPYVQPPVPVFYAQQPAPSLPLQTSLQSASAKVETEAPLRFEHLLNQICVERGLPVSYVESCEGPLHEGRWNVRCIVEDAQLGTGSATSRLFAKDVAAREAYYAMGGDYEDSIPVCPKKSRAHRNRARRRLRARAEAVGGSSVPTPGQHAARNHPVLPYPTG</sequence>
<dbReference type="Proteomes" id="UP001063166">
    <property type="component" value="Unassembled WGS sequence"/>
</dbReference>
<dbReference type="CDD" id="cd00593">
    <property type="entry name" value="RIBOc"/>
    <property type="match status" value="1"/>
</dbReference>